<keyword evidence="2" id="KW-0378">Hydrolase</keyword>
<dbReference type="InterPro" id="IPR052170">
    <property type="entry name" value="M29_Exopeptidase"/>
</dbReference>
<dbReference type="GO" id="GO:0046872">
    <property type="term" value="F:metal ion binding"/>
    <property type="evidence" value="ECO:0007669"/>
    <property type="project" value="UniProtKB-KW"/>
</dbReference>
<proteinExistence type="predicted"/>
<dbReference type="GO" id="GO:0004177">
    <property type="term" value="F:aminopeptidase activity"/>
    <property type="evidence" value="ECO:0007669"/>
    <property type="project" value="UniProtKB-KW"/>
</dbReference>
<dbReference type="PANTHER" id="PTHR34448:SF1">
    <property type="entry name" value="BLL6088 PROTEIN"/>
    <property type="match status" value="1"/>
</dbReference>
<dbReference type="InterPro" id="IPR058739">
    <property type="entry name" value="NicX"/>
</dbReference>
<dbReference type="SUPFAM" id="SSF144052">
    <property type="entry name" value="Thermophilic metalloprotease-like"/>
    <property type="match status" value="1"/>
</dbReference>
<keyword evidence="2" id="KW-0031">Aminopeptidase</keyword>
<dbReference type="EMBL" id="JAAXKZ010000121">
    <property type="protein sequence ID" value="NMH94609.1"/>
    <property type="molecule type" value="Genomic_DNA"/>
</dbReference>
<comment type="caution">
    <text evidence="2">The sequence shown here is derived from an EMBL/GenBank/DDBJ whole genome shotgun (WGS) entry which is preliminary data.</text>
</comment>
<name>A0A848DQ18_9PSEU</name>
<evidence type="ECO:0000256" key="1">
    <source>
        <dbReference type="ARBA" id="ARBA00022723"/>
    </source>
</evidence>
<evidence type="ECO:0000313" key="3">
    <source>
        <dbReference type="Proteomes" id="UP000586918"/>
    </source>
</evidence>
<dbReference type="PANTHER" id="PTHR34448">
    <property type="entry name" value="AMINOPEPTIDASE"/>
    <property type="match status" value="1"/>
</dbReference>
<dbReference type="RefSeq" id="WP_169415291.1">
    <property type="nucleotide sequence ID" value="NZ_JAAXKZ010000121.1"/>
</dbReference>
<protein>
    <submittedName>
        <fullName evidence="2">Leucyl aminopeptidase</fullName>
    </submittedName>
</protein>
<gene>
    <name evidence="2" type="ORF">HF519_24155</name>
</gene>
<organism evidence="2 3">
    <name type="scientific">Pseudonocardia bannensis</name>
    <dbReference type="NCBI Taxonomy" id="630973"/>
    <lineage>
        <taxon>Bacteria</taxon>
        <taxon>Bacillati</taxon>
        <taxon>Actinomycetota</taxon>
        <taxon>Actinomycetes</taxon>
        <taxon>Pseudonocardiales</taxon>
        <taxon>Pseudonocardiaceae</taxon>
        <taxon>Pseudonocardia</taxon>
    </lineage>
</organism>
<keyword evidence="3" id="KW-1185">Reference proteome</keyword>
<accession>A0A848DQ18</accession>
<evidence type="ECO:0000313" key="2">
    <source>
        <dbReference type="EMBL" id="NMH94609.1"/>
    </source>
</evidence>
<dbReference type="Proteomes" id="UP000586918">
    <property type="component" value="Unassembled WGS sequence"/>
</dbReference>
<sequence>MDQSVLNEMCRRQLELSAVHEGESVVVLSQGHERLDYADAFLAGARSLGAKAYHMRLPVPAPSSGAWAVGESELANNPEAVEALKQADMLVDLVFLLFSEEQFAVQRAGTRVLTAVEPAPLLARLFPTRELRERVEVGAELLAKAGSMRITSPHGTDVTYRLGKYPTMSEYGYTDEPGRWDHWPAAFVFTGAHDDGVDGRIVIAPGDVLLPFNTYAQSPITLTIEQGFITDIRGGLDAELVKSYIESFDDPRGYGMSHVGWGLDERAQWHGLTQFPGGMGMELRSFYGNVMFSIGPNNELGGPNDTPCHFDIPMRNNSLFLDDEPIVLDGDVVIDEMRPATGRFAKGQR</sequence>
<keyword evidence="1" id="KW-0479">Metal-binding</keyword>
<keyword evidence="2" id="KW-0645">Protease</keyword>
<reference evidence="2 3" key="1">
    <citation type="submission" date="2020-04" db="EMBL/GenBank/DDBJ databases">
        <authorList>
            <person name="Klaysubun C."/>
            <person name="Duangmal K."/>
            <person name="Lipun K."/>
        </authorList>
    </citation>
    <scope>NUCLEOTIDE SEQUENCE [LARGE SCALE GENOMIC DNA]</scope>
    <source>
        <strain evidence="2 3">DSM 45300</strain>
    </source>
</reference>
<dbReference type="Pfam" id="PF26233">
    <property type="entry name" value="NicX"/>
    <property type="match status" value="1"/>
</dbReference>
<dbReference type="AlphaFoldDB" id="A0A848DQ18"/>